<gene>
    <name evidence="1" type="ORF">CE91St7_41780</name>
</gene>
<protein>
    <recommendedName>
        <fullName evidence="3">DUF5119 domain-containing protein</fullName>
    </recommendedName>
</protein>
<evidence type="ECO:0000313" key="2">
    <source>
        <dbReference type="Proteomes" id="UP001055104"/>
    </source>
</evidence>
<dbReference type="EMBL" id="BQOB01000001">
    <property type="protein sequence ID" value="GKH83294.1"/>
    <property type="molecule type" value="Genomic_DNA"/>
</dbReference>
<dbReference type="Proteomes" id="UP001055104">
    <property type="component" value="Unassembled WGS sequence"/>
</dbReference>
<proteinExistence type="predicted"/>
<comment type="caution">
    <text evidence="1">The sequence shown here is derived from an EMBL/GenBank/DDBJ whole genome shotgun (WGS) entry which is preliminary data.</text>
</comment>
<dbReference type="AlphaFoldDB" id="A0AA37NJC1"/>
<dbReference type="RefSeq" id="WP_244058108.1">
    <property type="nucleotide sequence ID" value="NZ_BQOA01000001.1"/>
</dbReference>
<sequence>MNYTDRLISLAVLAAALAGCDFNEDFCTRNGELVAWCDFSGISVPPPVPEERHLTAYPADTDLPAGTTVTFTQDTLRWSIPQGGYRFLFHTGNYEAAGTGDYHEARLTAATDTLDDKAYISGVQRFCCTAMLNERLEYQSPKRVRITPSAFVQRLNIQVNVSGNTAPLSSLKGTLSGISTGRYLVSRERTGNASVTSVFARKAGTDEWKTSLYVFGFNPTAENILTVKVGMDGEDSVFDEQQSVDLTPYVRGFDGDELSLELNLHIGRELTIDDPVVIPEWEDIPETELPNL</sequence>
<accession>A0AA37NJC1</accession>
<reference evidence="1" key="1">
    <citation type="submission" date="2022-01" db="EMBL/GenBank/DDBJ databases">
        <title>Novel bile acid biosynthetic pathways are enriched in the microbiome of centenarians.</title>
        <authorList>
            <person name="Sato Y."/>
            <person name="Atarashi K."/>
            <person name="Plichta R.D."/>
            <person name="Arai Y."/>
            <person name="Sasajima S."/>
            <person name="Kearney M.S."/>
            <person name="Suda W."/>
            <person name="Takeshita K."/>
            <person name="Sasaki T."/>
            <person name="Okamoto S."/>
            <person name="Skelly N.A."/>
            <person name="Okamura Y."/>
            <person name="Vlamakis H."/>
            <person name="Li Y."/>
            <person name="Tanoue T."/>
            <person name="Takei H."/>
            <person name="Nittono H."/>
            <person name="Narushima S."/>
            <person name="Irie J."/>
            <person name="Itoh H."/>
            <person name="Moriya K."/>
            <person name="Sugiura Y."/>
            <person name="Suematsu M."/>
            <person name="Moritoki N."/>
            <person name="Shibata S."/>
            <person name="Littman R.D."/>
            <person name="Fischbach A.M."/>
            <person name="Uwamino Y."/>
            <person name="Inoue T."/>
            <person name="Honda A."/>
            <person name="Hattori M."/>
            <person name="Murai T."/>
            <person name="Xavier J.R."/>
            <person name="Hirose N."/>
            <person name="Honda K."/>
        </authorList>
    </citation>
    <scope>NUCLEOTIDE SEQUENCE</scope>
    <source>
        <strain evidence="1">CE91-St7</strain>
    </source>
</reference>
<dbReference type="PROSITE" id="PS51257">
    <property type="entry name" value="PROKAR_LIPOPROTEIN"/>
    <property type="match status" value="1"/>
</dbReference>
<evidence type="ECO:0008006" key="3">
    <source>
        <dbReference type="Google" id="ProtNLM"/>
    </source>
</evidence>
<organism evidence="1 2">
    <name type="scientific">Phocaeicola dorei</name>
    <dbReference type="NCBI Taxonomy" id="357276"/>
    <lineage>
        <taxon>Bacteria</taxon>
        <taxon>Pseudomonadati</taxon>
        <taxon>Bacteroidota</taxon>
        <taxon>Bacteroidia</taxon>
        <taxon>Bacteroidales</taxon>
        <taxon>Bacteroidaceae</taxon>
        <taxon>Phocaeicola</taxon>
    </lineage>
</organism>
<name>A0AA37NJC1_9BACT</name>
<evidence type="ECO:0000313" key="1">
    <source>
        <dbReference type="EMBL" id="GKH83294.1"/>
    </source>
</evidence>